<feature type="chain" id="PRO_5012112410" evidence="1">
    <location>
        <begin position="19"/>
        <end position="185"/>
    </location>
</feature>
<keyword evidence="3" id="KW-1185">Reference proteome</keyword>
<reference evidence="2 3" key="1">
    <citation type="submission" date="2017-06" db="EMBL/GenBank/DDBJ databases">
        <title>Ant-infecting Ophiocordyceps genomes reveal a high diversity of potential behavioral manipulation genes and a possible major role for enterotoxins.</title>
        <authorList>
            <person name="De Bekker C."/>
            <person name="Evans H.C."/>
            <person name="Brachmann A."/>
            <person name="Hughes D.P."/>
        </authorList>
    </citation>
    <scope>NUCLEOTIDE SEQUENCE [LARGE SCALE GENOMIC DNA]</scope>
    <source>
        <strain evidence="2 3">Map16</strain>
    </source>
</reference>
<accession>A0A2C5ZG65</accession>
<feature type="signal peptide" evidence="1">
    <location>
        <begin position="1"/>
        <end position="18"/>
    </location>
</feature>
<evidence type="ECO:0000256" key="1">
    <source>
        <dbReference type="SAM" id="SignalP"/>
    </source>
</evidence>
<comment type="caution">
    <text evidence="2">The sequence shown here is derived from an EMBL/GenBank/DDBJ whole genome shotgun (WGS) entry which is preliminary data.</text>
</comment>
<sequence>MKFSLPLCLAALASTVFSVEFELTDMEKIKGGYEAIARRIPAWVEAVERVSPDLTFLGAHTASLEEAINDTIAYVKDARPLTMRETQIIFRAMDDVQDEGRKVAKKIVKMRDRVSELKLCGFVRGRIHFLQHWLRYCIARTVEKFPEQAKGVGGMIQRTTNMMMDDWQATYTLKNCYQKKWEIAG</sequence>
<evidence type="ECO:0000313" key="2">
    <source>
        <dbReference type="EMBL" id="PHH78424.1"/>
    </source>
</evidence>
<name>A0A2C5ZG65_9HYPO</name>
<dbReference type="EMBL" id="NJES01000080">
    <property type="protein sequence ID" value="PHH78424.1"/>
    <property type="molecule type" value="Genomic_DNA"/>
</dbReference>
<gene>
    <name evidence="2" type="ORF">CDD80_6929</name>
</gene>
<dbReference type="Proteomes" id="UP000226431">
    <property type="component" value="Unassembled WGS sequence"/>
</dbReference>
<organism evidence="2 3">
    <name type="scientific">Ophiocordyceps camponoti-rufipedis</name>
    <dbReference type="NCBI Taxonomy" id="2004952"/>
    <lineage>
        <taxon>Eukaryota</taxon>
        <taxon>Fungi</taxon>
        <taxon>Dikarya</taxon>
        <taxon>Ascomycota</taxon>
        <taxon>Pezizomycotina</taxon>
        <taxon>Sordariomycetes</taxon>
        <taxon>Hypocreomycetidae</taxon>
        <taxon>Hypocreales</taxon>
        <taxon>Ophiocordycipitaceae</taxon>
        <taxon>Ophiocordyceps</taxon>
    </lineage>
</organism>
<dbReference type="AlphaFoldDB" id="A0A2C5ZG65"/>
<keyword evidence="1" id="KW-0732">Signal</keyword>
<evidence type="ECO:0000313" key="3">
    <source>
        <dbReference type="Proteomes" id="UP000226431"/>
    </source>
</evidence>
<proteinExistence type="predicted"/>
<protein>
    <submittedName>
        <fullName evidence="2">Uncharacterized protein</fullName>
    </submittedName>
</protein>